<dbReference type="InterPro" id="IPR003708">
    <property type="entry name" value="SecB"/>
</dbReference>
<evidence type="ECO:0000313" key="7">
    <source>
        <dbReference type="Proteomes" id="UP000276634"/>
    </source>
</evidence>
<dbReference type="NCBIfam" id="TIGR00809">
    <property type="entry name" value="secB"/>
    <property type="match status" value="1"/>
</dbReference>
<dbReference type="NCBIfam" id="NF004393">
    <property type="entry name" value="PRK05751.1-4"/>
    <property type="match status" value="1"/>
</dbReference>
<dbReference type="OrthoDB" id="9795145at2"/>
<gene>
    <name evidence="5" type="primary">secB</name>
    <name evidence="6" type="ORF">EDC57_0110</name>
</gene>
<accession>A0A3N1Y5X7</accession>
<dbReference type="EMBL" id="RJVI01000001">
    <property type="protein sequence ID" value="ROR34214.1"/>
    <property type="molecule type" value="Genomic_DNA"/>
</dbReference>
<comment type="similarity">
    <text evidence="1 5">Belongs to the SecB family.</text>
</comment>
<proteinExistence type="inferred from homology"/>
<dbReference type="HAMAP" id="MF_00821">
    <property type="entry name" value="SecB"/>
    <property type="match status" value="1"/>
</dbReference>
<evidence type="ECO:0000313" key="6">
    <source>
        <dbReference type="EMBL" id="ROR34214.1"/>
    </source>
</evidence>
<evidence type="ECO:0000256" key="5">
    <source>
        <dbReference type="HAMAP-Rule" id="MF_00821"/>
    </source>
</evidence>
<evidence type="ECO:0000256" key="4">
    <source>
        <dbReference type="ARBA" id="ARBA00023010"/>
    </source>
</evidence>
<name>A0A3N1Y5X7_9GAMM</name>
<dbReference type="Proteomes" id="UP000276634">
    <property type="component" value="Unassembled WGS sequence"/>
</dbReference>
<dbReference type="InterPro" id="IPR035958">
    <property type="entry name" value="SecB-like_sf"/>
</dbReference>
<comment type="subunit">
    <text evidence="5">Homotetramer, a dimer of dimers. One homotetramer interacts with 1 SecA dimer.</text>
</comment>
<dbReference type="GO" id="GO:0005737">
    <property type="term" value="C:cytoplasm"/>
    <property type="evidence" value="ECO:0007669"/>
    <property type="project" value="UniProtKB-SubCell"/>
</dbReference>
<dbReference type="GO" id="GO:0006457">
    <property type="term" value="P:protein folding"/>
    <property type="evidence" value="ECO:0007669"/>
    <property type="project" value="UniProtKB-UniRule"/>
</dbReference>
<keyword evidence="7" id="KW-1185">Reference proteome</keyword>
<organism evidence="6 7">
    <name type="scientific">Inmirania thermothiophila</name>
    <dbReference type="NCBI Taxonomy" id="1750597"/>
    <lineage>
        <taxon>Bacteria</taxon>
        <taxon>Pseudomonadati</taxon>
        <taxon>Pseudomonadota</taxon>
        <taxon>Gammaproteobacteria</taxon>
        <taxon>Chromatiales</taxon>
        <taxon>Ectothiorhodospiraceae</taxon>
        <taxon>Inmirania</taxon>
    </lineage>
</organism>
<evidence type="ECO:0000256" key="3">
    <source>
        <dbReference type="ARBA" id="ARBA00022927"/>
    </source>
</evidence>
<dbReference type="AlphaFoldDB" id="A0A3N1Y5X7"/>
<evidence type="ECO:0000256" key="2">
    <source>
        <dbReference type="ARBA" id="ARBA00022448"/>
    </source>
</evidence>
<sequence length="156" mass="16818">MSGRPEDAAAGGGERQVLIERLYVKDVSFEAPNSPAVFAEKWEPQAEVQLGSNARPLEGDAYEVVLTVTVTARLGERTAFLVEVQQAGVFRVRGFEEKELGPVLGAFCPGTLYPYAREAVGSLVAKGGFPPVILAPVDFNAVYAQSRRQQQAAGRH</sequence>
<dbReference type="SUPFAM" id="SSF54611">
    <property type="entry name" value="SecB-like"/>
    <property type="match status" value="1"/>
</dbReference>
<keyword evidence="3 5" id="KW-0653">Protein transport</keyword>
<keyword evidence="4 5" id="KW-0811">Translocation</keyword>
<reference evidence="6 7" key="1">
    <citation type="submission" date="2018-11" db="EMBL/GenBank/DDBJ databases">
        <title>Genomic Encyclopedia of Type Strains, Phase IV (KMG-IV): sequencing the most valuable type-strain genomes for metagenomic binning, comparative biology and taxonomic classification.</title>
        <authorList>
            <person name="Goeker M."/>
        </authorList>
    </citation>
    <scope>NUCLEOTIDE SEQUENCE [LARGE SCALE GENOMIC DNA]</scope>
    <source>
        <strain evidence="6 7">DSM 100275</strain>
    </source>
</reference>
<dbReference type="GO" id="GO:0051082">
    <property type="term" value="F:unfolded protein binding"/>
    <property type="evidence" value="ECO:0007669"/>
    <property type="project" value="InterPro"/>
</dbReference>
<keyword evidence="5" id="KW-0143">Chaperone</keyword>
<dbReference type="PRINTS" id="PR01594">
    <property type="entry name" value="SECBCHAPRONE"/>
</dbReference>
<comment type="function">
    <text evidence="5">One of the proteins required for the normal export of preproteins out of the cell cytoplasm. It is a molecular chaperone that binds to a subset of precursor proteins, maintaining them in a translocation-competent state. It also specifically binds to its receptor SecA.</text>
</comment>
<dbReference type="PANTHER" id="PTHR36918:SF1">
    <property type="entry name" value="PROTEIN-EXPORT PROTEIN SECB"/>
    <property type="match status" value="1"/>
</dbReference>
<comment type="subcellular location">
    <subcellularLocation>
        <location evidence="5">Cytoplasm</location>
    </subcellularLocation>
</comment>
<protein>
    <recommendedName>
        <fullName evidence="5">Protein-export protein SecB</fullName>
    </recommendedName>
</protein>
<dbReference type="GO" id="GO:0051262">
    <property type="term" value="P:protein tetramerization"/>
    <property type="evidence" value="ECO:0007669"/>
    <property type="project" value="InterPro"/>
</dbReference>
<evidence type="ECO:0000256" key="1">
    <source>
        <dbReference type="ARBA" id="ARBA00009990"/>
    </source>
</evidence>
<dbReference type="Pfam" id="PF02556">
    <property type="entry name" value="SecB"/>
    <property type="match status" value="1"/>
</dbReference>
<dbReference type="GO" id="GO:0015031">
    <property type="term" value="P:protein transport"/>
    <property type="evidence" value="ECO:0007669"/>
    <property type="project" value="UniProtKB-UniRule"/>
</dbReference>
<comment type="caution">
    <text evidence="6">The sequence shown here is derived from an EMBL/GenBank/DDBJ whole genome shotgun (WGS) entry which is preliminary data.</text>
</comment>
<dbReference type="RefSeq" id="WP_123399207.1">
    <property type="nucleotide sequence ID" value="NZ_RJVI01000001.1"/>
</dbReference>
<dbReference type="PANTHER" id="PTHR36918">
    <property type="match status" value="1"/>
</dbReference>
<dbReference type="Gene3D" id="3.10.420.10">
    <property type="entry name" value="SecB-like"/>
    <property type="match status" value="1"/>
</dbReference>
<keyword evidence="2 5" id="KW-0813">Transport</keyword>
<keyword evidence="5" id="KW-0963">Cytoplasm</keyword>